<reference evidence="1 2" key="1">
    <citation type="submission" date="2023-07" db="EMBL/GenBank/DDBJ databases">
        <title>Genomic Encyclopedia of Type Strains, Phase IV (KMG-IV): sequencing the most valuable type-strain genomes for metagenomic binning, comparative biology and taxonomic classification.</title>
        <authorList>
            <person name="Goeker M."/>
        </authorList>
    </citation>
    <scope>NUCLEOTIDE SEQUENCE [LARGE SCALE GENOMIC DNA]</scope>
    <source>
        <strain evidence="1 2">DSM 27594</strain>
    </source>
</reference>
<name>A0ABT9Y0N2_9BACI</name>
<dbReference type="RefSeq" id="WP_307412299.1">
    <property type="nucleotide sequence ID" value="NZ_JAUSTW010000008.1"/>
</dbReference>
<dbReference type="EMBL" id="JAUSTW010000008">
    <property type="protein sequence ID" value="MDQ0201193.1"/>
    <property type="molecule type" value="Genomic_DNA"/>
</dbReference>
<keyword evidence="2" id="KW-1185">Reference proteome</keyword>
<evidence type="ECO:0000313" key="1">
    <source>
        <dbReference type="EMBL" id="MDQ0201193.1"/>
    </source>
</evidence>
<gene>
    <name evidence="1" type="ORF">J2S10_004399</name>
</gene>
<proteinExistence type="predicted"/>
<comment type="caution">
    <text evidence="1">The sequence shown here is derived from an EMBL/GenBank/DDBJ whole genome shotgun (WGS) entry which is preliminary data.</text>
</comment>
<evidence type="ECO:0008006" key="3">
    <source>
        <dbReference type="Google" id="ProtNLM"/>
    </source>
</evidence>
<evidence type="ECO:0000313" key="2">
    <source>
        <dbReference type="Proteomes" id="UP001224122"/>
    </source>
</evidence>
<dbReference type="Proteomes" id="UP001224122">
    <property type="component" value="Unassembled WGS sequence"/>
</dbReference>
<accession>A0ABT9Y0N2</accession>
<protein>
    <recommendedName>
        <fullName evidence="3">Type II toxin-antitoxin system RelE/ParE family toxin</fullName>
    </recommendedName>
</protein>
<sequence>MKKEYSVTWTQIALEELNNLLAYTFEVKFGIRLIGYRMHLL</sequence>
<organism evidence="1 2">
    <name type="scientific">Neobacillus ginsengisoli</name>
    <dbReference type="NCBI Taxonomy" id="904295"/>
    <lineage>
        <taxon>Bacteria</taxon>
        <taxon>Bacillati</taxon>
        <taxon>Bacillota</taxon>
        <taxon>Bacilli</taxon>
        <taxon>Bacillales</taxon>
        <taxon>Bacillaceae</taxon>
        <taxon>Neobacillus</taxon>
    </lineage>
</organism>